<sequence>MWFTLLVMAAAVSLEPFRIGMSVLMLNRPRPHLQLAAFLCGGFVMGLTVGTVVLFALESRIPASAHFTVPRVQVVIGTLALVTAAILAVTKGRDRTPPAWLSRLLDGQSLWVAGVAGLGIALPSIDYLAALAIIAAGAVAPAVRFGALVTFNVVAFALVEIPLLAYLVAPQRTRAAMTALNGWVRARRRREVAVLLAVVGVMLLAAGLLGV</sequence>
<feature type="transmembrane region" description="Helical" evidence="1">
    <location>
        <begin position="110"/>
        <end position="139"/>
    </location>
</feature>
<evidence type="ECO:0000256" key="1">
    <source>
        <dbReference type="SAM" id="Phobius"/>
    </source>
</evidence>
<keyword evidence="1" id="KW-0812">Transmembrane</keyword>
<feature type="transmembrane region" description="Helical" evidence="1">
    <location>
        <begin position="145"/>
        <end position="169"/>
    </location>
</feature>
<dbReference type="AlphaFoldDB" id="A0A7I7SQV4"/>
<feature type="transmembrane region" description="Helical" evidence="1">
    <location>
        <begin position="33"/>
        <end position="57"/>
    </location>
</feature>
<gene>
    <name evidence="2" type="ORF">MSAR_19070</name>
</gene>
<feature type="transmembrane region" description="Helical" evidence="1">
    <location>
        <begin position="69"/>
        <end position="89"/>
    </location>
</feature>
<evidence type="ECO:0000313" key="2">
    <source>
        <dbReference type="EMBL" id="BBY58771.1"/>
    </source>
</evidence>
<dbReference type="KEGG" id="msar:MSAR_19070"/>
<dbReference type="Pfam" id="PF11139">
    <property type="entry name" value="SfLAP"/>
    <property type="match status" value="1"/>
</dbReference>
<dbReference type="Proteomes" id="UP000466445">
    <property type="component" value="Chromosome"/>
</dbReference>
<keyword evidence="1" id="KW-1133">Transmembrane helix</keyword>
<dbReference type="RefSeq" id="WP_163696463.1">
    <property type="nucleotide sequence ID" value="NZ_AP022595.1"/>
</dbReference>
<evidence type="ECO:0000313" key="3">
    <source>
        <dbReference type="Proteomes" id="UP000466445"/>
    </source>
</evidence>
<dbReference type="InterPro" id="IPR021315">
    <property type="entry name" value="Gap/Sap"/>
</dbReference>
<keyword evidence="3" id="KW-1185">Reference proteome</keyword>
<protein>
    <recommendedName>
        <fullName evidence="4">Gap like protein</fullName>
    </recommendedName>
</protein>
<evidence type="ECO:0008006" key="4">
    <source>
        <dbReference type="Google" id="ProtNLM"/>
    </source>
</evidence>
<keyword evidence="1" id="KW-0472">Membrane</keyword>
<name>A0A7I7SQV4_9MYCO</name>
<accession>A0A7I7SQV4</accession>
<feature type="transmembrane region" description="Helical" evidence="1">
    <location>
        <begin position="190"/>
        <end position="209"/>
    </location>
</feature>
<organism evidence="2 3">
    <name type="scientific">Mycolicibacterium sarraceniae</name>
    <dbReference type="NCBI Taxonomy" id="1534348"/>
    <lineage>
        <taxon>Bacteria</taxon>
        <taxon>Bacillati</taxon>
        <taxon>Actinomycetota</taxon>
        <taxon>Actinomycetes</taxon>
        <taxon>Mycobacteriales</taxon>
        <taxon>Mycobacteriaceae</taxon>
        <taxon>Mycolicibacterium</taxon>
    </lineage>
</organism>
<proteinExistence type="predicted"/>
<reference evidence="2 3" key="1">
    <citation type="journal article" date="2019" name="Emerg. Microbes Infect.">
        <title>Comprehensive subspecies identification of 175 nontuberculous mycobacteria species based on 7547 genomic profiles.</title>
        <authorList>
            <person name="Matsumoto Y."/>
            <person name="Kinjo T."/>
            <person name="Motooka D."/>
            <person name="Nabeya D."/>
            <person name="Jung N."/>
            <person name="Uechi K."/>
            <person name="Horii T."/>
            <person name="Iida T."/>
            <person name="Fujita J."/>
            <person name="Nakamura S."/>
        </authorList>
    </citation>
    <scope>NUCLEOTIDE SEQUENCE [LARGE SCALE GENOMIC DNA]</scope>
    <source>
        <strain evidence="2 3">JCM 30395</strain>
    </source>
</reference>
<dbReference type="EMBL" id="AP022595">
    <property type="protein sequence ID" value="BBY58771.1"/>
    <property type="molecule type" value="Genomic_DNA"/>
</dbReference>